<name>A0A3M7FRL8_HORWE</name>
<evidence type="ECO:0000256" key="5">
    <source>
        <dbReference type="RuleBase" id="RU361209"/>
    </source>
</evidence>
<keyword evidence="4" id="KW-0325">Glycoprotein</keyword>
<dbReference type="InterPro" id="IPR017853">
    <property type="entry name" value="GH"/>
</dbReference>
<organism evidence="7 8">
    <name type="scientific">Hortaea werneckii</name>
    <name type="common">Black yeast</name>
    <name type="synonym">Cladosporium werneckii</name>
    <dbReference type="NCBI Taxonomy" id="91943"/>
    <lineage>
        <taxon>Eukaryota</taxon>
        <taxon>Fungi</taxon>
        <taxon>Dikarya</taxon>
        <taxon>Ascomycota</taxon>
        <taxon>Pezizomycotina</taxon>
        <taxon>Dothideomycetes</taxon>
        <taxon>Dothideomycetidae</taxon>
        <taxon>Mycosphaerellales</taxon>
        <taxon>Teratosphaeriaceae</taxon>
        <taxon>Hortaea</taxon>
    </lineage>
</organism>
<comment type="function">
    <text evidence="5">Splits internally a 1,3-beta-glucan molecule and transfers the newly generated reducing end (the donor) to the non-reducing end of another 1,3-beta-glucan molecule (the acceptor) forming a 1,3-beta linkage, resulting in the elongation of 1,3-beta-glucan chains in the cell wall.</text>
</comment>
<comment type="subcellular location">
    <subcellularLocation>
        <location evidence="1 5">Cell membrane</location>
        <topology evidence="1 5">Lipid-anchor</topology>
        <topology evidence="1 5">GPI-anchor</topology>
    </subcellularLocation>
</comment>
<evidence type="ECO:0000313" key="8">
    <source>
        <dbReference type="Proteomes" id="UP000268823"/>
    </source>
</evidence>
<keyword evidence="5" id="KW-0808">Transferase</keyword>
<dbReference type="GO" id="GO:0005886">
    <property type="term" value="C:plasma membrane"/>
    <property type="evidence" value="ECO:0007669"/>
    <property type="project" value="UniProtKB-SubCell"/>
</dbReference>
<gene>
    <name evidence="7" type="ORF">D0861_03196</name>
</gene>
<dbReference type="SUPFAM" id="SSF51445">
    <property type="entry name" value="(Trans)glycosidases"/>
    <property type="match status" value="1"/>
</dbReference>
<dbReference type="OrthoDB" id="1055148at2759"/>
<protein>
    <recommendedName>
        <fullName evidence="5">1,3-beta-glucanosyltransferase</fullName>
        <ecNumber evidence="5">2.4.1.-</ecNumber>
    </recommendedName>
</protein>
<accession>A0A3M7FRL8</accession>
<comment type="caution">
    <text evidence="7">The sequence shown here is derived from an EMBL/GenBank/DDBJ whole genome shotgun (WGS) entry which is preliminary data.</text>
</comment>
<evidence type="ECO:0000256" key="4">
    <source>
        <dbReference type="ARBA" id="ARBA00023180"/>
    </source>
</evidence>
<dbReference type="GO" id="GO:0042124">
    <property type="term" value="F:1,3-beta-glucanosyltransferase activity"/>
    <property type="evidence" value="ECO:0007669"/>
    <property type="project" value="TreeGrafter"/>
</dbReference>
<evidence type="ECO:0000256" key="2">
    <source>
        <dbReference type="ARBA" id="ARBA00007528"/>
    </source>
</evidence>
<dbReference type="PANTHER" id="PTHR31468:SF4">
    <property type="entry name" value="1,3-BETA-GLUCANOSYLTRANSFERASE GAS3-RELATED"/>
    <property type="match status" value="1"/>
</dbReference>
<dbReference type="InterPro" id="IPR004886">
    <property type="entry name" value="Glucanosyltransferase"/>
</dbReference>
<comment type="similarity">
    <text evidence="2 5">Belongs to the glycosyl hydrolase 72 family.</text>
</comment>
<proteinExistence type="inferred from homology"/>
<evidence type="ECO:0000256" key="1">
    <source>
        <dbReference type="ARBA" id="ARBA00004609"/>
    </source>
</evidence>
<keyword evidence="5" id="KW-0336">GPI-anchor</keyword>
<keyword evidence="5" id="KW-0449">Lipoprotein</keyword>
<sequence length="373" mass="41582">MTHEDCARQKAMLMEMGLGDSIDNTQPHDRSMKLLEDAGLYVLTSLTTPQCSLNRYAPLESYQPATLLEMFKTVDVMAQYPNTLGVLVSQHLINDARSESLCAPVLAAVVRDLKRYMRMKRDLTGQRILPLGYGAAAAGERDRRVLEYLSSQDEESQIDFWAVRQRMRNTRGSHYSWAGPSEGDASGYRDVMDRYKDAKIPLFLCEYGSRPGRGLPRSFDETRALYSPEMTQVFSGGCVYEMWQGLNDYGLVQMIPRAEESGNAPGSRARYAQRARNVYQGEILETRETSWGELQLYEDFGNYRARLQEAERMSSAGDRGAQNAVAAAASDSDTRSGEAPSDTEASAISAHIPETCLDWAGIEAAMRGGNQQD</sequence>
<dbReference type="AlphaFoldDB" id="A0A3M7FRL8"/>
<dbReference type="EC" id="2.4.1.-" evidence="5"/>
<dbReference type="Gene3D" id="3.20.20.80">
    <property type="entry name" value="Glycosidases"/>
    <property type="match status" value="1"/>
</dbReference>
<reference evidence="7 8" key="1">
    <citation type="journal article" date="2018" name="BMC Genomics">
        <title>Genomic evidence for intraspecific hybridization in a clonal and extremely halotolerant yeast.</title>
        <authorList>
            <person name="Gostincar C."/>
            <person name="Stajich J.E."/>
            <person name="Zupancic J."/>
            <person name="Zalar P."/>
            <person name="Gunde-Cimerman N."/>
        </authorList>
    </citation>
    <scope>NUCLEOTIDE SEQUENCE [LARGE SCALE GENOMIC DNA]</scope>
    <source>
        <strain evidence="7 8">EXF-2788</strain>
    </source>
</reference>
<dbReference type="GO" id="GO:0098552">
    <property type="term" value="C:side of membrane"/>
    <property type="evidence" value="ECO:0007669"/>
    <property type="project" value="UniProtKB-KW"/>
</dbReference>
<keyword evidence="3" id="KW-0732">Signal</keyword>
<dbReference type="Proteomes" id="UP000268823">
    <property type="component" value="Unassembled WGS sequence"/>
</dbReference>
<dbReference type="VEuPathDB" id="FungiDB:BTJ68_12520"/>
<evidence type="ECO:0000256" key="3">
    <source>
        <dbReference type="ARBA" id="ARBA00022729"/>
    </source>
</evidence>
<feature type="region of interest" description="Disordered" evidence="6">
    <location>
        <begin position="314"/>
        <end position="350"/>
    </location>
</feature>
<keyword evidence="5" id="KW-0472">Membrane</keyword>
<dbReference type="EMBL" id="QWIR01000042">
    <property type="protein sequence ID" value="RMY91316.1"/>
    <property type="molecule type" value="Genomic_DNA"/>
</dbReference>
<dbReference type="Pfam" id="PF03198">
    <property type="entry name" value="Glyco_hydro_72"/>
    <property type="match status" value="1"/>
</dbReference>
<feature type="compositionally biased region" description="Low complexity" evidence="6">
    <location>
        <begin position="316"/>
        <end position="331"/>
    </location>
</feature>
<dbReference type="GO" id="GO:0071970">
    <property type="term" value="P:fungal-type cell wall (1-&gt;3)-beta-D-glucan biosynthetic process"/>
    <property type="evidence" value="ECO:0007669"/>
    <property type="project" value="TreeGrafter"/>
</dbReference>
<dbReference type="GO" id="GO:0031505">
    <property type="term" value="P:fungal-type cell wall organization"/>
    <property type="evidence" value="ECO:0007669"/>
    <property type="project" value="TreeGrafter"/>
</dbReference>
<evidence type="ECO:0000256" key="6">
    <source>
        <dbReference type="SAM" id="MobiDB-lite"/>
    </source>
</evidence>
<evidence type="ECO:0000313" key="7">
    <source>
        <dbReference type="EMBL" id="RMY91316.1"/>
    </source>
</evidence>
<dbReference type="PANTHER" id="PTHR31468">
    <property type="entry name" value="1,3-BETA-GLUCANOSYLTRANSFERASE GAS1"/>
    <property type="match status" value="1"/>
</dbReference>